<proteinExistence type="predicted"/>
<dbReference type="Proteomes" id="UP000886805">
    <property type="component" value="Unassembled WGS sequence"/>
</dbReference>
<sequence length="48" mass="5606">MSEKEKKEEQKKNNEIDLEDLEKVSGGGLRDVYITPTKDIDEDIKKRI</sequence>
<dbReference type="AlphaFoldDB" id="A0A9D2BD37"/>
<reference evidence="1" key="2">
    <citation type="submission" date="2021-04" db="EMBL/GenBank/DDBJ databases">
        <authorList>
            <person name="Gilroy R."/>
        </authorList>
    </citation>
    <scope>NUCLEOTIDE SEQUENCE</scope>
    <source>
        <strain evidence="1">ChiSxjej3B15-1167</strain>
    </source>
</reference>
<evidence type="ECO:0000313" key="2">
    <source>
        <dbReference type="Proteomes" id="UP000886805"/>
    </source>
</evidence>
<gene>
    <name evidence="1" type="ORF">H9849_03515</name>
</gene>
<organism evidence="1 2">
    <name type="scientific">Candidatus Anaerobutyricum stercoripullorum</name>
    <dbReference type="NCBI Taxonomy" id="2838456"/>
    <lineage>
        <taxon>Bacteria</taxon>
        <taxon>Bacillati</taxon>
        <taxon>Bacillota</taxon>
        <taxon>Clostridia</taxon>
        <taxon>Lachnospirales</taxon>
        <taxon>Lachnospiraceae</taxon>
        <taxon>Anaerobutyricum</taxon>
    </lineage>
</organism>
<reference evidence="1" key="1">
    <citation type="journal article" date="2021" name="PeerJ">
        <title>Extensive microbial diversity within the chicken gut microbiome revealed by metagenomics and culture.</title>
        <authorList>
            <person name="Gilroy R."/>
            <person name="Ravi A."/>
            <person name="Getino M."/>
            <person name="Pursley I."/>
            <person name="Horton D.L."/>
            <person name="Alikhan N.F."/>
            <person name="Baker D."/>
            <person name="Gharbi K."/>
            <person name="Hall N."/>
            <person name="Watson M."/>
            <person name="Adriaenssens E.M."/>
            <person name="Foster-Nyarko E."/>
            <person name="Jarju S."/>
            <person name="Secka A."/>
            <person name="Antonio M."/>
            <person name="Oren A."/>
            <person name="Chaudhuri R.R."/>
            <person name="La Ragione R."/>
            <person name="Hildebrand F."/>
            <person name="Pallen M.J."/>
        </authorList>
    </citation>
    <scope>NUCLEOTIDE SEQUENCE</scope>
    <source>
        <strain evidence="1">ChiSxjej3B15-1167</strain>
    </source>
</reference>
<dbReference type="EMBL" id="DXEQ01000101">
    <property type="protein sequence ID" value="HIX72070.1"/>
    <property type="molecule type" value="Genomic_DNA"/>
</dbReference>
<accession>A0A9D2BD37</accession>
<comment type="caution">
    <text evidence="1">The sequence shown here is derived from an EMBL/GenBank/DDBJ whole genome shotgun (WGS) entry which is preliminary data.</text>
</comment>
<evidence type="ECO:0000313" key="1">
    <source>
        <dbReference type="EMBL" id="HIX72070.1"/>
    </source>
</evidence>
<name>A0A9D2BD37_9FIRM</name>
<protein>
    <submittedName>
        <fullName evidence="1">Uncharacterized protein</fullName>
    </submittedName>
</protein>